<keyword evidence="4" id="KW-0804">Transcription</keyword>
<dbReference type="Proteomes" id="UP000324632">
    <property type="component" value="Chromosome 18"/>
</dbReference>
<evidence type="ECO:0000256" key="5">
    <source>
        <dbReference type="ARBA" id="ARBA00023242"/>
    </source>
</evidence>
<evidence type="ECO:0000256" key="3">
    <source>
        <dbReference type="ARBA" id="ARBA00023159"/>
    </source>
</evidence>
<organism evidence="6 7">
    <name type="scientific">Triplophysa tibetana</name>
    <dbReference type="NCBI Taxonomy" id="1572043"/>
    <lineage>
        <taxon>Eukaryota</taxon>
        <taxon>Metazoa</taxon>
        <taxon>Chordata</taxon>
        <taxon>Craniata</taxon>
        <taxon>Vertebrata</taxon>
        <taxon>Euteleostomi</taxon>
        <taxon>Actinopterygii</taxon>
        <taxon>Neopterygii</taxon>
        <taxon>Teleostei</taxon>
        <taxon>Ostariophysi</taxon>
        <taxon>Cypriniformes</taxon>
        <taxon>Nemacheilidae</taxon>
        <taxon>Triplophysa</taxon>
    </lineage>
</organism>
<sequence length="174" mass="19413">MLGEAFGHRVDSSVGNKAVKMNRSKQILSNRETIVLNKDNRDKTCYKPSLTPHDETKLATNSRKQKDVTEPSHLSLNLNDGRWHRNAPDNTGLAKTHESVTCREKMKVCSVPSFEAEKIYAGAKFIKPPSPSVLPKPPSHWRGEHVCQDAAAQTACSKEMSVCLKTLLKLHEKP</sequence>
<evidence type="ECO:0000313" key="6">
    <source>
        <dbReference type="EMBL" id="KAA0708982.1"/>
    </source>
</evidence>
<name>A0A5A9NG58_9TELE</name>
<proteinExistence type="predicted"/>
<evidence type="ECO:0000256" key="4">
    <source>
        <dbReference type="ARBA" id="ARBA00023163"/>
    </source>
</evidence>
<reference evidence="6 7" key="1">
    <citation type="journal article" date="2019" name="Mol. Ecol. Resour.">
        <title>Chromosome-level genome assembly of Triplophysa tibetana, a fish adapted to the harsh high-altitude environment of the Tibetan Plateau.</title>
        <authorList>
            <person name="Yang X."/>
            <person name="Liu H."/>
            <person name="Ma Z."/>
            <person name="Zou Y."/>
            <person name="Zou M."/>
            <person name="Mao Y."/>
            <person name="Li X."/>
            <person name="Wang H."/>
            <person name="Chen T."/>
            <person name="Wang W."/>
            <person name="Yang R."/>
        </authorList>
    </citation>
    <scope>NUCLEOTIDE SEQUENCE [LARGE SCALE GENOMIC DNA]</scope>
    <source>
        <strain evidence="6">TTIB1903HZAU</strain>
        <tissue evidence="6">Muscle</tissue>
    </source>
</reference>
<comment type="caution">
    <text evidence="6">The sequence shown here is derived from an EMBL/GenBank/DDBJ whole genome shotgun (WGS) entry which is preliminary data.</text>
</comment>
<dbReference type="Pfam" id="PF15365">
    <property type="entry name" value="PNRC"/>
    <property type="match status" value="1"/>
</dbReference>
<dbReference type="PANTHER" id="PTHR15405">
    <property type="entry name" value="PROLINE-RICH NUCLEAR RECEPTOR COACTIVATOR"/>
    <property type="match status" value="1"/>
</dbReference>
<dbReference type="InterPro" id="IPR028322">
    <property type="entry name" value="PNRC-like_rgn"/>
</dbReference>
<dbReference type="AlphaFoldDB" id="A0A5A9NG58"/>
<keyword evidence="3" id="KW-0010">Activator</keyword>
<keyword evidence="7" id="KW-1185">Reference proteome</keyword>
<evidence type="ECO:0000256" key="1">
    <source>
        <dbReference type="ARBA" id="ARBA00004123"/>
    </source>
</evidence>
<evidence type="ECO:0000256" key="2">
    <source>
        <dbReference type="ARBA" id="ARBA00023015"/>
    </source>
</evidence>
<dbReference type="GO" id="GO:0005634">
    <property type="term" value="C:nucleus"/>
    <property type="evidence" value="ECO:0007669"/>
    <property type="project" value="UniProtKB-SubCell"/>
</dbReference>
<comment type="subcellular location">
    <subcellularLocation>
        <location evidence="1">Nucleus</location>
    </subcellularLocation>
</comment>
<evidence type="ECO:0000313" key="7">
    <source>
        <dbReference type="Proteomes" id="UP000324632"/>
    </source>
</evidence>
<accession>A0A5A9NG58</accession>
<dbReference type="EMBL" id="SOYY01000018">
    <property type="protein sequence ID" value="KAA0708982.1"/>
    <property type="molecule type" value="Genomic_DNA"/>
</dbReference>
<dbReference type="InterPro" id="IPR026780">
    <property type="entry name" value="PNRC1/2"/>
</dbReference>
<keyword evidence="6" id="KW-0675">Receptor</keyword>
<keyword evidence="2" id="KW-0805">Transcription regulation</keyword>
<dbReference type="GO" id="GO:0016071">
    <property type="term" value="P:mRNA metabolic process"/>
    <property type="evidence" value="ECO:0007669"/>
    <property type="project" value="UniProtKB-ARBA"/>
</dbReference>
<gene>
    <name evidence="6" type="ORF">E1301_Tti017418</name>
</gene>
<keyword evidence="5" id="KW-0539">Nucleus</keyword>
<protein>
    <submittedName>
        <fullName evidence="6">Proline-rich nuclear receptor coactivator 1</fullName>
    </submittedName>
</protein>